<name>A0A5B7FSV0_PORTR</name>
<proteinExistence type="predicted"/>
<gene>
    <name evidence="2" type="ORF">E2C01_044724</name>
</gene>
<evidence type="ECO:0000313" key="3">
    <source>
        <dbReference type="Proteomes" id="UP000324222"/>
    </source>
</evidence>
<evidence type="ECO:0000313" key="2">
    <source>
        <dbReference type="EMBL" id="MPC50890.1"/>
    </source>
</evidence>
<comment type="caution">
    <text evidence="2">The sequence shown here is derived from an EMBL/GenBank/DDBJ whole genome shotgun (WGS) entry which is preliminary data.</text>
</comment>
<reference evidence="2 3" key="1">
    <citation type="submission" date="2019-05" db="EMBL/GenBank/DDBJ databases">
        <title>Another draft genome of Portunus trituberculatus and its Hox gene families provides insights of decapod evolution.</title>
        <authorList>
            <person name="Jeong J.-H."/>
            <person name="Song I."/>
            <person name="Kim S."/>
            <person name="Choi T."/>
            <person name="Kim D."/>
            <person name="Ryu S."/>
            <person name="Kim W."/>
        </authorList>
    </citation>
    <scope>NUCLEOTIDE SEQUENCE [LARGE SCALE GENOMIC DNA]</scope>
    <source>
        <tissue evidence="2">Muscle</tissue>
    </source>
</reference>
<feature type="region of interest" description="Disordered" evidence="1">
    <location>
        <begin position="1"/>
        <end position="40"/>
    </location>
</feature>
<protein>
    <submittedName>
        <fullName evidence="2">Uncharacterized protein</fullName>
    </submittedName>
</protein>
<dbReference type="EMBL" id="VSRR010009792">
    <property type="protein sequence ID" value="MPC50890.1"/>
    <property type="molecule type" value="Genomic_DNA"/>
</dbReference>
<keyword evidence="3" id="KW-1185">Reference proteome</keyword>
<feature type="compositionally biased region" description="Low complexity" evidence="1">
    <location>
        <begin position="16"/>
        <end position="38"/>
    </location>
</feature>
<organism evidence="2 3">
    <name type="scientific">Portunus trituberculatus</name>
    <name type="common">Swimming crab</name>
    <name type="synonym">Neptunus trituberculatus</name>
    <dbReference type="NCBI Taxonomy" id="210409"/>
    <lineage>
        <taxon>Eukaryota</taxon>
        <taxon>Metazoa</taxon>
        <taxon>Ecdysozoa</taxon>
        <taxon>Arthropoda</taxon>
        <taxon>Crustacea</taxon>
        <taxon>Multicrustacea</taxon>
        <taxon>Malacostraca</taxon>
        <taxon>Eumalacostraca</taxon>
        <taxon>Eucarida</taxon>
        <taxon>Decapoda</taxon>
        <taxon>Pleocyemata</taxon>
        <taxon>Brachyura</taxon>
        <taxon>Eubrachyura</taxon>
        <taxon>Portunoidea</taxon>
        <taxon>Portunidae</taxon>
        <taxon>Portuninae</taxon>
        <taxon>Portunus</taxon>
    </lineage>
</organism>
<feature type="compositionally biased region" description="Polar residues" evidence="1">
    <location>
        <begin position="1"/>
        <end position="15"/>
    </location>
</feature>
<accession>A0A5B7FSV0</accession>
<dbReference type="AlphaFoldDB" id="A0A5B7FSV0"/>
<evidence type="ECO:0000256" key="1">
    <source>
        <dbReference type="SAM" id="MobiDB-lite"/>
    </source>
</evidence>
<sequence>MFLNTVSSLATTATLPPSQTSTRHTTTAATTPSPLPQQRGSVKTAIHLVLHLSLTRPQHPSSAARLRHAAAAARNC</sequence>
<dbReference type="Proteomes" id="UP000324222">
    <property type="component" value="Unassembled WGS sequence"/>
</dbReference>